<dbReference type="AlphaFoldDB" id="A0A0A2MS41"/>
<sequence length="331" mass="37631">MRKANFFFGLLLFLFLTACEKTAKQGEFILPASTGNINSVSVIIDDVLWNGEIGDELRKKLAAPVDGLQEEEPLFTLNQYSPKFLGGNVKLGRNIVIISKAPGPEFKHVMDKYAVPQNIFYISGHNLNEIIETIELHAPALTSSISYSEIIEYQKTNAKALFDDKKIKQKFNISLQIPNSFSYALMKNKFVWLKKDIPSGNSSLLIYQVPFSSFKKGDAVHNTIRIRDSIGSKYIHGMMDKSSMQTEESYYPYVSKTTIDGMPAFETRGTWELQNNFMNGPFLNYVIKDVKNHRYIIVEGFVYNPSSAKRDQIFELESIIKSTQFINPKSK</sequence>
<dbReference type="PATRIC" id="fig|1107311.5.peg.909"/>
<evidence type="ECO:0000313" key="2">
    <source>
        <dbReference type="EMBL" id="KGO95497.1"/>
    </source>
</evidence>
<organism evidence="2 3">
    <name type="scientific">Flavobacterium enshiense DK69</name>
    <dbReference type="NCBI Taxonomy" id="1107311"/>
    <lineage>
        <taxon>Bacteria</taxon>
        <taxon>Pseudomonadati</taxon>
        <taxon>Bacteroidota</taxon>
        <taxon>Flavobacteriia</taxon>
        <taxon>Flavobacteriales</taxon>
        <taxon>Flavobacteriaceae</taxon>
        <taxon>Flavobacterium</taxon>
    </lineage>
</organism>
<evidence type="ECO:0000313" key="3">
    <source>
        <dbReference type="Proteomes" id="UP000030149"/>
    </source>
</evidence>
<dbReference type="STRING" id="1107311.Q767_11905"/>
<dbReference type="RefSeq" id="WP_035630675.1">
    <property type="nucleotide sequence ID" value="NZ_AVCS01000005.1"/>
</dbReference>
<accession>A0A0A2MS41</accession>
<dbReference type="eggNOG" id="COG0322">
    <property type="taxonomic scope" value="Bacteria"/>
</dbReference>
<comment type="caution">
    <text evidence="2">The sequence shown here is derived from an EMBL/GenBank/DDBJ whole genome shotgun (WGS) entry which is preliminary data.</text>
</comment>
<keyword evidence="3" id="KW-1185">Reference proteome</keyword>
<dbReference type="InterPro" id="IPR032286">
    <property type="entry name" value="DUF4837"/>
</dbReference>
<dbReference type="Proteomes" id="UP000030149">
    <property type="component" value="Unassembled WGS sequence"/>
</dbReference>
<dbReference type="EMBL" id="JRLZ01000010">
    <property type="protein sequence ID" value="KGO95497.1"/>
    <property type="molecule type" value="Genomic_DNA"/>
</dbReference>
<reference evidence="2 3" key="2">
    <citation type="journal article" date="2015" name="Stand. Genomic Sci.">
        <title>High quality draft genomic sequence of Flavobacterium enshiense DK69(T) and comparison among Flavobacterium genomes.</title>
        <authorList>
            <person name="Zeng Z."/>
            <person name="Chen C."/>
            <person name="Du H."/>
            <person name="Wang G."/>
            <person name="Li M."/>
        </authorList>
    </citation>
    <scope>NUCLEOTIDE SEQUENCE [LARGE SCALE GENOMIC DNA]</scope>
    <source>
        <strain evidence="2 3">DK69</strain>
    </source>
</reference>
<gene>
    <name evidence="2" type="ORF">Q767_11905</name>
</gene>
<reference evidence="3" key="1">
    <citation type="submission" date="2013-09" db="EMBL/GenBank/DDBJ databases">
        <authorList>
            <person name="Zeng Z."/>
            <person name="Chen C."/>
        </authorList>
    </citation>
    <scope>NUCLEOTIDE SEQUENCE [LARGE SCALE GENOMIC DNA]</scope>
    <source>
        <strain evidence="3">DK69</strain>
    </source>
</reference>
<name>A0A0A2MS41_9FLAO</name>
<dbReference type="PROSITE" id="PS51257">
    <property type="entry name" value="PROKAR_LIPOPROTEIN"/>
    <property type="match status" value="1"/>
</dbReference>
<dbReference type="OrthoDB" id="1115230at2"/>
<proteinExistence type="predicted"/>
<evidence type="ECO:0000256" key="1">
    <source>
        <dbReference type="SAM" id="SignalP"/>
    </source>
</evidence>
<feature type="signal peptide" evidence="1">
    <location>
        <begin position="1"/>
        <end position="18"/>
    </location>
</feature>
<protein>
    <recommendedName>
        <fullName evidence="4">Group I intron homing endonuclease</fullName>
    </recommendedName>
</protein>
<keyword evidence="1" id="KW-0732">Signal</keyword>
<feature type="chain" id="PRO_5001992741" description="Group I intron homing endonuclease" evidence="1">
    <location>
        <begin position="19"/>
        <end position="331"/>
    </location>
</feature>
<evidence type="ECO:0008006" key="4">
    <source>
        <dbReference type="Google" id="ProtNLM"/>
    </source>
</evidence>
<dbReference type="Pfam" id="PF16125">
    <property type="entry name" value="DUF4837"/>
    <property type="match status" value="1"/>
</dbReference>